<dbReference type="InterPro" id="IPR012796">
    <property type="entry name" value="Lysidine-tRNA-synth_C"/>
</dbReference>
<evidence type="ECO:0000259" key="9">
    <source>
        <dbReference type="SMART" id="SM00977"/>
    </source>
</evidence>
<dbReference type="InterPro" id="IPR014729">
    <property type="entry name" value="Rossmann-like_a/b/a_fold"/>
</dbReference>
<evidence type="ECO:0000256" key="3">
    <source>
        <dbReference type="ARBA" id="ARBA00022598"/>
    </source>
</evidence>
<evidence type="ECO:0000256" key="4">
    <source>
        <dbReference type="ARBA" id="ARBA00022694"/>
    </source>
</evidence>
<dbReference type="EMBL" id="QZEI01000026">
    <property type="protein sequence ID" value="RLV59833.1"/>
    <property type="molecule type" value="Genomic_DNA"/>
</dbReference>
<evidence type="ECO:0000256" key="1">
    <source>
        <dbReference type="ARBA" id="ARBA00004496"/>
    </source>
</evidence>
<keyword evidence="5 8" id="KW-0547">Nucleotide-binding</keyword>
<name>A0A3L8PZ16_9GAMM</name>
<gene>
    <name evidence="8 10" type="primary">tilS</name>
    <name evidence="10" type="ORF">D5018_10180</name>
</gene>
<keyword evidence="11" id="KW-1185">Reference proteome</keyword>
<dbReference type="Gene3D" id="1.20.59.20">
    <property type="match status" value="1"/>
</dbReference>
<accession>A0A3L8PZ16</accession>
<dbReference type="Pfam" id="PF11734">
    <property type="entry name" value="TilS_C"/>
    <property type="match status" value="1"/>
</dbReference>
<feature type="binding site" evidence="8">
    <location>
        <begin position="30"/>
        <end position="35"/>
    </location>
    <ligand>
        <name>ATP</name>
        <dbReference type="ChEBI" id="CHEBI:30616"/>
    </ligand>
</feature>
<organism evidence="10 11">
    <name type="scientific">Parashewanella curva</name>
    <dbReference type="NCBI Taxonomy" id="2338552"/>
    <lineage>
        <taxon>Bacteria</taxon>
        <taxon>Pseudomonadati</taxon>
        <taxon>Pseudomonadota</taxon>
        <taxon>Gammaproteobacteria</taxon>
        <taxon>Alteromonadales</taxon>
        <taxon>Shewanellaceae</taxon>
        <taxon>Parashewanella</taxon>
    </lineage>
</organism>
<dbReference type="Pfam" id="PF01171">
    <property type="entry name" value="ATP_bind_3"/>
    <property type="match status" value="1"/>
</dbReference>
<dbReference type="GO" id="GO:0032267">
    <property type="term" value="F:tRNA(Ile)-lysidine synthase activity"/>
    <property type="evidence" value="ECO:0007669"/>
    <property type="project" value="UniProtKB-EC"/>
</dbReference>
<dbReference type="Pfam" id="PF09179">
    <property type="entry name" value="TilS"/>
    <property type="match status" value="1"/>
</dbReference>
<dbReference type="RefSeq" id="WP_121838896.1">
    <property type="nucleotide sequence ID" value="NZ_ML014775.1"/>
</dbReference>
<dbReference type="CDD" id="cd01992">
    <property type="entry name" value="TilS_N"/>
    <property type="match status" value="1"/>
</dbReference>
<evidence type="ECO:0000256" key="2">
    <source>
        <dbReference type="ARBA" id="ARBA00022490"/>
    </source>
</evidence>
<dbReference type="SMART" id="SM00977">
    <property type="entry name" value="TilS_C"/>
    <property type="match status" value="1"/>
</dbReference>
<dbReference type="OrthoDB" id="9807403at2"/>
<dbReference type="GO" id="GO:0006400">
    <property type="term" value="P:tRNA modification"/>
    <property type="evidence" value="ECO:0007669"/>
    <property type="project" value="UniProtKB-UniRule"/>
</dbReference>
<keyword evidence="3 8" id="KW-0436">Ligase</keyword>
<comment type="similarity">
    <text evidence="8">Belongs to the tRNA(Ile)-lysidine synthase family.</text>
</comment>
<dbReference type="HAMAP" id="MF_01161">
    <property type="entry name" value="tRNA_Ile_lys_synt"/>
    <property type="match status" value="1"/>
</dbReference>
<feature type="domain" description="Lysidine-tRNA(Ile) synthetase C-terminal" evidence="9">
    <location>
        <begin position="379"/>
        <end position="447"/>
    </location>
</feature>
<evidence type="ECO:0000313" key="10">
    <source>
        <dbReference type="EMBL" id="RLV59833.1"/>
    </source>
</evidence>
<keyword evidence="2 8" id="KW-0963">Cytoplasm</keyword>
<protein>
    <recommendedName>
        <fullName evidence="8">tRNA(Ile)-lysidine synthase</fullName>
        <ecNumber evidence="8">6.3.4.19</ecNumber>
    </recommendedName>
    <alternativeName>
        <fullName evidence="8">tRNA(Ile)-2-lysyl-cytidine synthase</fullName>
    </alternativeName>
    <alternativeName>
        <fullName evidence="8">tRNA(Ile)-lysidine synthetase</fullName>
    </alternativeName>
</protein>
<evidence type="ECO:0000256" key="7">
    <source>
        <dbReference type="ARBA" id="ARBA00048539"/>
    </source>
</evidence>
<evidence type="ECO:0000256" key="6">
    <source>
        <dbReference type="ARBA" id="ARBA00022840"/>
    </source>
</evidence>
<comment type="function">
    <text evidence="8">Ligates lysine onto the cytidine present at position 34 of the AUA codon-specific tRNA(Ile) that contains the anticodon CAU, in an ATP-dependent manner. Cytidine is converted to lysidine, thus changing the amino acid specificity of the tRNA from methionine to isoleucine.</text>
</comment>
<comment type="caution">
    <text evidence="10">The sequence shown here is derived from an EMBL/GenBank/DDBJ whole genome shotgun (WGS) entry which is preliminary data.</text>
</comment>
<dbReference type="Proteomes" id="UP000281474">
    <property type="component" value="Unassembled WGS sequence"/>
</dbReference>
<sequence length="447" mass="50389">MALKTYIEEVWQTLQSFSGLENRSLVLGYSGGVDSEVLAFLLSQLKQSQPQLSVKLVYINHGLSCFADDWQKHCEQRAIQYQLPFVAKSVKVKQGSRLSLEAEARKARYQALLEEMHSGDILLTAHHQDDQLETLLLALKRGQGPKGLSGMAPVQVIEKEVIQYRPLLNLSKSAIQELAQQHKISHIEDDSNQDDSFDRNFLRLNIIPALKKRWTSIATTGSRTAELCGEQQALLDEVVGEKLTSYLADSPYAEKVLTLAGFNELSRPWQRQIFRAFIAFIKLPIPSRVQLDEILDQVLNAKSDASVELNVSGLTIRRYQGQVFAFASAQLDNKLPQSIVLGTQAELAEKDYQVALADGRVLQLSEILNQVQLSESAPLSIRFNLAGSTQCHPHFRHKSRALKKLWQELKVPPWERAKVPMLFINGKFVSAVNLWIEKDYFKVGVVE</sequence>
<keyword evidence="4 8" id="KW-0819">tRNA processing</keyword>
<dbReference type="SUPFAM" id="SSF82829">
    <property type="entry name" value="MesJ substrate recognition domain-like"/>
    <property type="match status" value="1"/>
</dbReference>
<dbReference type="SUPFAM" id="SSF56037">
    <property type="entry name" value="PheT/TilS domain"/>
    <property type="match status" value="1"/>
</dbReference>
<evidence type="ECO:0000256" key="5">
    <source>
        <dbReference type="ARBA" id="ARBA00022741"/>
    </source>
</evidence>
<dbReference type="Gene3D" id="3.40.50.620">
    <property type="entry name" value="HUPs"/>
    <property type="match status" value="1"/>
</dbReference>
<keyword evidence="6 8" id="KW-0067">ATP-binding</keyword>
<dbReference type="NCBIfam" id="TIGR02433">
    <property type="entry name" value="lysidine_TilS_C"/>
    <property type="match status" value="1"/>
</dbReference>
<evidence type="ECO:0000313" key="11">
    <source>
        <dbReference type="Proteomes" id="UP000281474"/>
    </source>
</evidence>
<dbReference type="InterPro" id="IPR015262">
    <property type="entry name" value="tRNA_Ile_lys_synt_subst-bd"/>
</dbReference>
<dbReference type="SUPFAM" id="SSF52402">
    <property type="entry name" value="Adenine nucleotide alpha hydrolases-like"/>
    <property type="match status" value="1"/>
</dbReference>
<dbReference type="PANTHER" id="PTHR43033">
    <property type="entry name" value="TRNA(ILE)-LYSIDINE SYNTHASE-RELATED"/>
    <property type="match status" value="1"/>
</dbReference>
<dbReference type="InterPro" id="IPR011063">
    <property type="entry name" value="TilS/TtcA_N"/>
</dbReference>
<dbReference type="AlphaFoldDB" id="A0A3L8PZ16"/>
<dbReference type="NCBIfam" id="TIGR02432">
    <property type="entry name" value="lysidine_TilS_N"/>
    <property type="match status" value="1"/>
</dbReference>
<dbReference type="PANTHER" id="PTHR43033:SF1">
    <property type="entry name" value="TRNA(ILE)-LYSIDINE SYNTHASE-RELATED"/>
    <property type="match status" value="1"/>
</dbReference>
<comment type="subcellular location">
    <subcellularLocation>
        <location evidence="1 8">Cytoplasm</location>
    </subcellularLocation>
</comment>
<dbReference type="GO" id="GO:0005737">
    <property type="term" value="C:cytoplasm"/>
    <property type="evidence" value="ECO:0007669"/>
    <property type="project" value="UniProtKB-SubCell"/>
</dbReference>
<reference evidence="10 11" key="1">
    <citation type="submission" date="2018-09" db="EMBL/GenBank/DDBJ databases">
        <title>Phylogeny of the Shewanellaceae, and recommendation for two new genera, Pseudoshewanella and Parashewanella.</title>
        <authorList>
            <person name="Wang G."/>
        </authorList>
    </citation>
    <scope>NUCLEOTIDE SEQUENCE [LARGE SCALE GENOMIC DNA]</scope>
    <source>
        <strain evidence="10 11">C51</strain>
    </source>
</reference>
<dbReference type="InterPro" id="IPR012094">
    <property type="entry name" value="tRNA_Ile_lys_synt"/>
</dbReference>
<dbReference type="GO" id="GO:0005524">
    <property type="term" value="F:ATP binding"/>
    <property type="evidence" value="ECO:0007669"/>
    <property type="project" value="UniProtKB-UniRule"/>
</dbReference>
<dbReference type="InterPro" id="IPR012795">
    <property type="entry name" value="tRNA_Ile_lys_synt_N"/>
</dbReference>
<comment type="catalytic activity">
    <reaction evidence="7 8">
        <text>cytidine(34) in tRNA(Ile2) + L-lysine + ATP = lysidine(34) in tRNA(Ile2) + AMP + diphosphate + H(+)</text>
        <dbReference type="Rhea" id="RHEA:43744"/>
        <dbReference type="Rhea" id="RHEA-COMP:10625"/>
        <dbReference type="Rhea" id="RHEA-COMP:10670"/>
        <dbReference type="ChEBI" id="CHEBI:15378"/>
        <dbReference type="ChEBI" id="CHEBI:30616"/>
        <dbReference type="ChEBI" id="CHEBI:32551"/>
        <dbReference type="ChEBI" id="CHEBI:33019"/>
        <dbReference type="ChEBI" id="CHEBI:82748"/>
        <dbReference type="ChEBI" id="CHEBI:83665"/>
        <dbReference type="ChEBI" id="CHEBI:456215"/>
        <dbReference type="EC" id="6.3.4.19"/>
    </reaction>
</comment>
<proteinExistence type="inferred from homology"/>
<comment type="domain">
    <text evidence="8">The N-terminal region contains the highly conserved SGGXDS motif, predicted to be a P-loop motif involved in ATP binding.</text>
</comment>
<dbReference type="EC" id="6.3.4.19" evidence="8"/>
<evidence type="ECO:0000256" key="8">
    <source>
        <dbReference type="HAMAP-Rule" id="MF_01161"/>
    </source>
</evidence>